<dbReference type="AlphaFoldDB" id="A0A382NQ31"/>
<organism evidence="2">
    <name type="scientific">marine metagenome</name>
    <dbReference type="NCBI Taxonomy" id="408172"/>
    <lineage>
        <taxon>unclassified sequences</taxon>
        <taxon>metagenomes</taxon>
        <taxon>ecological metagenomes</taxon>
    </lineage>
</organism>
<feature type="compositionally biased region" description="Basic and acidic residues" evidence="1">
    <location>
        <begin position="34"/>
        <end position="43"/>
    </location>
</feature>
<proteinExistence type="predicted"/>
<accession>A0A382NQ31</accession>
<reference evidence="2" key="1">
    <citation type="submission" date="2018-05" db="EMBL/GenBank/DDBJ databases">
        <authorList>
            <person name="Lanie J.A."/>
            <person name="Ng W.-L."/>
            <person name="Kazmierczak K.M."/>
            <person name="Andrzejewski T.M."/>
            <person name="Davidsen T.M."/>
            <person name="Wayne K.J."/>
            <person name="Tettelin H."/>
            <person name="Glass J.I."/>
            <person name="Rusch D."/>
            <person name="Podicherti R."/>
            <person name="Tsui H.-C.T."/>
            <person name="Winkler M.E."/>
        </authorList>
    </citation>
    <scope>NUCLEOTIDE SEQUENCE</scope>
</reference>
<gene>
    <name evidence="2" type="ORF">METZ01_LOCUS314706</name>
</gene>
<feature type="compositionally biased region" description="Polar residues" evidence="1">
    <location>
        <begin position="57"/>
        <end position="66"/>
    </location>
</feature>
<feature type="compositionally biased region" description="Basic residues" evidence="1">
    <location>
        <begin position="10"/>
        <end position="33"/>
    </location>
</feature>
<evidence type="ECO:0000313" key="2">
    <source>
        <dbReference type="EMBL" id="SVC61852.1"/>
    </source>
</evidence>
<dbReference type="EMBL" id="UINC01101218">
    <property type="protein sequence ID" value="SVC61852.1"/>
    <property type="molecule type" value="Genomic_DNA"/>
</dbReference>
<sequence length="66" mass="7730">MKSVSSGKTRGSHPHHRRKNKNKKKKKKYVKFPKRLEKQRKTVSEQSQDELEPIISTPINSPMSDE</sequence>
<protein>
    <submittedName>
        <fullName evidence="2">Uncharacterized protein</fullName>
    </submittedName>
</protein>
<evidence type="ECO:0000256" key="1">
    <source>
        <dbReference type="SAM" id="MobiDB-lite"/>
    </source>
</evidence>
<name>A0A382NQ31_9ZZZZ</name>
<feature type="region of interest" description="Disordered" evidence="1">
    <location>
        <begin position="1"/>
        <end position="66"/>
    </location>
</feature>